<evidence type="ECO:0000313" key="2">
    <source>
        <dbReference type="WBParaSite" id="PS1159_v2.g4588.t1"/>
    </source>
</evidence>
<sequence>MNNTWKAPKLIIQQQDSNVERYDQMNLITDGPSCSFSNNFSAAGHHAAPADDPSTNKQQQFYGSAPSTSFNPVSEAVVEERPKYLINYFAGLNTRSISPVSLDIKLFEENRQHEGEHDVHQKLLKLTNQIDFILHRNKMDLFEFPRYQPDGTPAPEISFFKSSQRLLNPNSPSTSQNPNNNASPVHLIANVVPDQRDTDSDQQSDGQRAPKRRRKTKKSQASQATARRKADKIKYESQRPAASNPACVPSSTTTGVQLKSQQPTEAQLRKLPKSRRPPTTAENRAEALQPKRPNKGFQVLSDIKIDAKVIQDDTTQSSQMQQPTQQQSNITDNDESNVHSSSQNLQPTQHSATQANDDDDDVIVIDEVDYLGG</sequence>
<evidence type="ECO:0000313" key="1">
    <source>
        <dbReference type="Proteomes" id="UP000887580"/>
    </source>
</evidence>
<dbReference type="WBParaSite" id="PS1159_v2.g4588.t1">
    <property type="protein sequence ID" value="PS1159_v2.g4588.t1"/>
    <property type="gene ID" value="PS1159_v2.g4588"/>
</dbReference>
<dbReference type="Proteomes" id="UP000887580">
    <property type="component" value="Unplaced"/>
</dbReference>
<protein>
    <submittedName>
        <fullName evidence="2">Uncharacterized protein</fullName>
    </submittedName>
</protein>
<name>A0AC35GEQ2_9BILA</name>
<reference evidence="2" key="1">
    <citation type="submission" date="2022-11" db="UniProtKB">
        <authorList>
            <consortium name="WormBaseParasite"/>
        </authorList>
    </citation>
    <scope>IDENTIFICATION</scope>
</reference>
<accession>A0AC35GEQ2</accession>
<proteinExistence type="predicted"/>
<organism evidence="1 2">
    <name type="scientific">Panagrolaimus sp. PS1159</name>
    <dbReference type="NCBI Taxonomy" id="55785"/>
    <lineage>
        <taxon>Eukaryota</taxon>
        <taxon>Metazoa</taxon>
        <taxon>Ecdysozoa</taxon>
        <taxon>Nematoda</taxon>
        <taxon>Chromadorea</taxon>
        <taxon>Rhabditida</taxon>
        <taxon>Tylenchina</taxon>
        <taxon>Panagrolaimomorpha</taxon>
        <taxon>Panagrolaimoidea</taxon>
        <taxon>Panagrolaimidae</taxon>
        <taxon>Panagrolaimus</taxon>
    </lineage>
</organism>